<dbReference type="EMBL" id="GGEC01089676">
    <property type="protein sequence ID" value="MBX70160.1"/>
    <property type="molecule type" value="Transcribed_RNA"/>
</dbReference>
<reference evidence="1" key="1">
    <citation type="submission" date="2018-02" db="EMBL/GenBank/DDBJ databases">
        <title>Rhizophora mucronata_Transcriptome.</title>
        <authorList>
            <person name="Meera S.P."/>
            <person name="Sreeshan A."/>
            <person name="Augustine A."/>
        </authorList>
    </citation>
    <scope>NUCLEOTIDE SEQUENCE</scope>
    <source>
        <tissue evidence="1">Leaf</tissue>
    </source>
</reference>
<protein>
    <submittedName>
        <fullName evidence="1">Uncharacterized protein</fullName>
    </submittedName>
</protein>
<accession>A0A2P2QT10</accession>
<name>A0A2P2QT10_RHIMU</name>
<dbReference type="AlphaFoldDB" id="A0A2P2QT10"/>
<sequence length="34" mass="3889">MIIMKSVIFLSMRHCFLPPHTHDLLCVLGYDADA</sequence>
<proteinExistence type="predicted"/>
<organism evidence="1">
    <name type="scientific">Rhizophora mucronata</name>
    <name type="common">Asiatic mangrove</name>
    <dbReference type="NCBI Taxonomy" id="61149"/>
    <lineage>
        <taxon>Eukaryota</taxon>
        <taxon>Viridiplantae</taxon>
        <taxon>Streptophyta</taxon>
        <taxon>Embryophyta</taxon>
        <taxon>Tracheophyta</taxon>
        <taxon>Spermatophyta</taxon>
        <taxon>Magnoliopsida</taxon>
        <taxon>eudicotyledons</taxon>
        <taxon>Gunneridae</taxon>
        <taxon>Pentapetalae</taxon>
        <taxon>rosids</taxon>
        <taxon>fabids</taxon>
        <taxon>Malpighiales</taxon>
        <taxon>Rhizophoraceae</taxon>
        <taxon>Rhizophora</taxon>
    </lineage>
</organism>
<evidence type="ECO:0000313" key="1">
    <source>
        <dbReference type="EMBL" id="MBX70160.1"/>
    </source>
</evidence>